<dbReference type="PANTHER" id="PTHR22939">
    <property type="entry name" value="SERINE PROTEASE FAMILY S1C HTRA-RELATED"/>
    <property type="match status" value="1"/>
</dbReference>
<dbReference type="GO" id="GO:0043065">
    <property type="term" value="P:positive regulation of apoptotic process"/>
    <property type="evidence" value="ECO:0007669"/>
    <property type="project" value="TreeGrafter"/>
</dbReference>
<dbReference type="GO" id="GO:0012501">
    <property type="term" value="P:programmed cell death"/>
    <property type="evidence" value="ECO:0007669"/>
    <property type="project" value="TreeGrafter"/>
</dbReference>
<accession>A0A507CJF8</accession>
<dbReference type="OrthoDB" id="4217619at2759"/>
<keyword evidence="2" id="KW-0645">Protease</keyword>
<dbReference type="Gene3D" id="2.30.42.10">
    <property type="match status" value="1"/>
</dbReference>
<dbReference type="Proteomes" id="UP000319731">
    <property type="component" value="Unassembled WGS sequence"/>
</dbReference>
<keyword evidence="4" id="KW-0812">Transmembrane</keyword>
<keyword evidence="3" id="KW-0378">Hydrolase</keyword>
<dbReference type="GO" id="GO:0004252">
    <property type="term" value="F:serine-type endopeptidase activity"/>
    <property type="evidence" value="ECO:0007669"/>
    <property type="project" value="InterPro"/>
</dbReference>
<dbReference type="InterPro" id="IPR001940">
    <property type="entry name" value="Peptidase_S1C"/>
</dbReference>
<evidence type="ECO:0000256" key="3">
    <source>
        <dbReference type="ARBA" id="ARBA00022801"/>
    </source>
</evidence>
<dbReference type="Pfam" id="PF13180">
    <property type="entry name" value="PDZ_2"/>
    <property type="match status" value="1"/>
</dbReference>
<gene>
    <name evidence="6" type="ORF">SmJEL517_g00170</name>
</gene>
<dbReference type="GeneID" id="42001397"/>
<dbReference type="SUPFAM" id="SSF50494">
    <property type="entry name" value="Trypsin-like serine proteases"/>
    <property type="match status" value="1"/>
</dbReference>
<name>A0A507CJF8_9FUNG</name>
<dbReference type="SMART" id="SM00228">
    <property type="entry name" value="PDZ"/>
    <property type="match status" value="1"/>
</dbReference>
<feature type="domain" description="PDZ" evidence="5">
    <location>
        <begin position="376"/>
        <end position="423"/>
    </location>
</feature>
<dbReference type="PANTHER" id="PTHR22939:SF129">
    <property type="entry name" value="SERINE PROTEASE HTRA2, MITOCHONDRIAL"/>
    <property type="match status" value="1"/>
</dbReference>
<dbReference type="EMBL" id="QEAO01000001">
    <property type="protein sequence ID" value="TPX38344.1"/>
    <property type="molecule type" value="Genomic_DNA"/>
</dbReference>
<dbReference type="GO" id="GO:0006508">
    <property type="term" value="P:proteolysis"/>
    <property type="evidence" value="ECO:0007669"/>
    <property type="project" value="UniProtKB-KW"/>
</dbReference>
<keyword evidence="4" id="KW-0472">Membrane</keyword>
<proteinExistence type="inferred from homology"/>
<comment type="similarity">
    <text evidence="1">Belongs to the peptidase S1C family.</text>
</comment>
<evidence type="ECO:0000313" key="6">
    <source>
        <dbReference type="EMBL" id="TPX38344.1"/>
    </source>
</evidence>
<dbReference type="Gene3D" id="2.40.10.120">
    <property type="match status" value="1"/>
</dbReference>
<keyword evidence="7" id="KW-1185">Reference proteome</keyword>
<protein>
    <recommendedName>
        <fullName evidence="5">PDZ domain-containing protein</fullName>
    </recommendedName>
</protein>
<dbReference type="RefSeq" id="XP_031028058.1">
    <property type="nucleotide sequence ID" value="XM_031166100.1"/>
</dbReference>
<dbReference type="STRING" id="1806994.A0A507CJF8"/>
<dbReference type="InterPro" id="IPR001478">
    <property type="entry name" value="PDZ"/>
</dbReference>
<dbReference type="Pfam" id="PF13365">
    <property type="entry name" value="Trypsin_2"/>
    <property type="match status" value="1"/>
</dbReference>
<keyword evidence="4" id="KW-1133">Transmembrane helix</keyword>
<dbReference type="PRINTS" id="PR00834">
    <property type="entry name" value="PROTEASES2C"/>
</dbReference>
<organism evidence="6 7">
    <name type="scientific">Synchytrium microbalum</name>
    <dbReference type="NCBI Taxonomy" id="1806994"/>
    <lineage>
        <taxon>Eukaryota</taxon>
        <taxon>Fungi</taxon>
        <taxon>Fungi incertae sedis</taxon>
        <taxon>Chytridiomycota</taxon>
        <taxon>Chytridiomycota incertae sedis</taxon>
        <taxon>Chytridiomycetes</taxon>
        <taxon>Synchytriales</taxon>
        <taxon>Synchytriaceae</taxon>
        <taxon>Synchytrium</taxon>
    </lineage>
</organism>
<sequence length="476" mass="52125">MLTRQCSRIWKPLQIHYSRRPISRIRHNHTEPTFKTTADLAPAPTRTSRIFIYGFIFGLAGAGLASLSLYYTLKRRESSTLEAILENVASHNRMNERLKTRTVNDAEHTTFWNTPEFKPTVSKSASSRSSGRHFDTLHTNFIADAVQDVLSSVVNITVEVDTSNLFQRKSMVSTGSGFFIDDEGTILTNAHVVSDFAEGGTLVISTSDGEELDGEIHSLDPLSDLAVVKIRHGGTRKWPAVKFATNKDLRPGDWVVAIGNPFGLTGTVTCGIVSSRRRKPSEINAGKDARLEYIQTDCVVHSGSSGGPLINLDGEVVGINTTRAESEGISFAIRVDNAMEIIQALVHQGRVIRPWLGIRMLSLTPLVWSQLKTRGGNELLPFNDDSVGQGGVLITAIYPDSPAHTSNIRIGDVIVSANGSRVRTSGEILKVIGLGVGEPVVMQIRRRAGGKIVEHVVKIVPEELNIFLSDRVEFLL</sequence>
<dbReference type="SUPFAM" id="SSF50156">
    <property type="entry name" value="PDZ domain-like"/>
    <property type="match status" value="1"/>
</dbReference>
<evidence type="ECO:0000256" key="4">
    <source>
        <dbReference type="SAM" id="Phobius"/>
    </source>
</evidence>
<dbReference type="InterPro" id="IPR036034">
    <property type="entry name" value="PDZ_sf"/>
</dbReference>
<evidence type="ECO:0000313" key="7">
    <source>
        <dbReference type="Proteomes" id="UP000319731"/>
    </source>
</evidence>
<evidence type="ECO:0000259" key="5">
    <source>
        <dbReference type="PROSITE" id="PS50106"/>
    </source>
</evidence>
<evidence type="ECO:0000256" key="1">
    <source>
        <dbReference type="ARBA" id="ARBA00010541"/>
    </source>
</evidence>
<comment type="caution">
    <text evidence="6">The sequence shown here is derived from an EMBL/GenBank/DDBJ whole genome shotgun (WGS) entry which is preliminary data.</text>
</comment>
<dbReference type="PROSITE" id="PS50106">
    <property type="entry name" value="PDZ"/>
    <property type="match status" value="1"/>
</dbReference>
<dbReference type="InterPro" id="IPR009003">
    <property type="entry name" value="Peptidase_S1_PA"/>
</dbReference>
<feature type="transmembrane region" description="Helical" evidence="4">
    <location>
        <begin position="50"/>
        <end position="71"/>
    </location>
</feature>
<reference evidence="6 7" key="1">
    <citation type="journal article" date="2019" name="Sci. Rep.">
        <title>Comparative genomics of chytrid fungi reveal insights into the obligate biotrophic and pathogenic lifestyle of Synchytrium endobioticum.</title>
        <authorList>
            <person name="van de Vossenberg B.T.L.H."/>
            <person name="Warris S."/>
            <person name="Nguyen H.D.T."/>
            <person name="van Gent-Pelzer M.P.E."/>
            <person name="Joly D.L."/>
            <person name="van de Geest H.C."/>
            <person name="Bonants P.J.M."/>
            <person name="Smith D.S."/>
            <person name="Levesque C.A."/>
            <person name="van der Lee T.A.J."/>
        </authorList>
    </citation>
    <scope>NUCLEOTIDE SEQUENCE [LARGE SCALE GENOMIC DNA]</scope>
    <source>
        <strain evidence="6 7">JEL517</strain>
    </source>
</reference>
<dbReference type="AlphaFoldDB" id="A0A507CJF8"/>
<evidence type="ECO:0000256" key="2">
    <source>
        <dbReference type="ARBA" id="ARBA00022670"/>
    </source>
</evidence>